<keyword evidence="2" id="KW-0479">Metal-binding</keyword>
<dbReference type="GO" id="GO:0004065">
    <property type="term" value="F:arylsulfatase activity"/>
    <property type="evidence" value="ECO:0007669"/>
    <property type="project" value="TreeGrafter"/>
</dbReference>
<dbReference type="Gene3D" id="3.40.720.10">
    <property type="entry name" value="Alkaline Phosphatase, subunit A"/>
    <property type="match status" value="1"/>
</dbReference>
<evidence type="ECO:0000256" key="2">
    <source>
        <dbReference type="ARBA" id="ARBA00022723"/>
    </source>
</evidence>
<reference evidence="7 8" key="1">
    <citation type="submission" date="2024-02" db="EMBL/GenBank/DDBJ databases">
        <title>A novel Wenzhouxiangellaceae bacterium, isolated from coastal sediments.</title>
        <authorList>
            <person name="Du Z.-J."/>
            <person name="Ye Y.-Q."/>
            <person name="Zhang X.-Y."/>
        </authorList>
    </citation>
    <scope>NUCLEOTIDE SEQUENCE [LARGE SCALE GENOMIC DNA]</scope>
    <source>
        <strain evidence="7 8">CH-27</strain>
    </source>
</reference>
<protein>
    <submittedName>
        <fullName evidence="7">Sulfatase</fullName>
    </submittedName>
</protein>
<dbReference type="EMBL" id="JAZHOG010000012">
    <property type="protein sequence ID" value="MEJ8569268.1"/>
    <property type="molecule type" value="Genomic_DNA"/>
</dbReference>
<dbReference type="CDD" id="cd16026">
    <property type="entry name" value="GALNS_like"/>
    <property type="match status" value="1"/>
</dbReference>
<dbReference type="GO" id="GO:0046872">
    <property type="term" value="F:metal ion binding"/>
    <property type="evidence" value="ECO:0007669"/>
    <property type="project" value="UniProtKB-KW"/>
</dbReference>
<dbReference type="Proteomes" id="UP001359886">
    <property type="component" value="Unassembled WGS sequence"/>
</dbReference>
<evidence type="ECO:0000259" key="6">
    <source>
        <dbReference type="Pfam" id="PF00884"/>
    </source>
</evidence>
<evidence type="ECO:0000313" key="7">
    <source>
        <dbReference type="EMBL" id="MEJ8569268.1"/>
    </source>
</evidence>
<comment type="caution">
    <text evidence="7">The sequence shown here is derived from an EMBL/GenBank/DDBJ whole genome shotgun (WGS) entry which is preliminary data.</text>
</comment>
<dbReference type="InterPro" id="IPR000917">
    <property type="entry name" value="Sulfatase_N"/>
</dbReference>
<evidence type="ECO:0000313" key="8">
    <source>
        <dbReference type="Proteomes" id="UP001359886"/>
    </source>
</evidence>
<feature type="signal peptide" evidence="5">
    <location>
        <begin position="1"/>
        <end position="27"/>
    </location>
</feature>
<name>A0AAW9RMD7_9GAMM</name>
<dbReference type="PANTHER" id="PTHR42693">
    <property type="entry name" value="ARYLSULFATASE FAMILY MEMBER"/>
    <property type="match status" value="1"/>
</dbReference>
<evidence type="ECO:0000256" key="3">
    <source>
        <dbReference type="ARBA" id="ARBA00022801"/>
    </source>
</evidence>
<dbReference type="InterPro" id="IPR050738">
    <property type="entry name" value="Sulfatase"/>
</dbReference>
<organism evidence="7 8">
    <name type="scientific">Elongatibacter sediminis</name>
    <dbReference type="NCBI Taxonomy" id="3119006"/>
    <lineage>
        <taxon>Bacteria</taxon>
        <taxon>Pseudomonadati</taxon>
        <taxon>Pseudomonadota</taxon>
        <taxon>Gammaproteobacteria</taxon>
        <taxon>Chromatiales</taxon>
        <taxon>Wenzhouxiangellaceae</taxon>
        <taxon>Elongatibacter</taxon>
    </lineage>
</organism>
<keyword evidence="5" id="KW-0732">Signal</keyword>
<keyword evidence="3" id="KW-0378">Hydrolase</keyword>
<accession>A0AAW9RMD7</accession>
<dbReference type="Pfam" id="PF00884">
    <property type="entry name" value="Sulfatase"/>
    <property type="match status" value="1"/>
</dbReference>
<proteinExistence type="inferred from homology"/>
<dbReference type="PROSITE" id="PS00149">
    <property type="entry name" value="SULFATASE_2"/>
    <property type="match status" value="1"/>
</dbReference>
<evidence type="ECO:0000256" key="4">
    <source>
        <dbReference type="ARBA" id="ARBA00022837"/>
    </source>
</evidence>
<dbReference type="InterPro" id="IPR024607">
    <property type="entry name" value="Sulfatase_CS"/>
</dbReference>
<sequence>MREAKSIRGSAVLCFLIGCLFAISCGAAPATRPNIIVILADDLGYGDLGVYGNQVIETPNLDRMADEGVLLTDAYATSSNCTPSRAGLLTGRYPIRSGLAHQVIFVKDTHGLPQSEITIAEMLKPLGYQTAIIGKWHLGHQSEFWPTRHGFDYYYGLPYSNNQSPLALYRNRRKIEESVDQKRLTASYTEEVIRFMESNKEHPFFIYLAHTAPHVPLAVSDAFKGRSKAGLYGDVIEELDWSVGQIREALQRLELDESTLVIFTSDNGPYQGGTTGRLRGTKGTSWEGGYRVPFLARWPGTLPASTRSGAITMSIDILPTIQAITNAELPDGLELDGKNILPVLQGAQTSPHDQLYFFSDNFISAVRTQQWKALLRARYRGIDRWLPEHDVRLLFDMDQGGEEYYSHAAHREDVWQDMMKRYERGVRELESLGN</sequence>
<evidence type="ECO:0000256" key="1">
    <source>
        <dbReference type="ARBA" id="ARBA00008779"/>
    </source>
</evidence>
<comment type="similarity">
    <text evidence="1">Belongs to the sulfatase family.</text>
</comment>
<dbReference type="RefSeq" id="WP_354696593.1">
    <property type="nucleotide sequence ID" value="NZ_JAZHOG010000012.1"/>
</dbReference>
<keyword evidence="4" id="KW-0106">Calcium</keyword>
<dbReference type="SUPFAM" id="SSF53649">
    <property type="entry name" value="Alkaline phosphatase-like"/>
    <property type="match status" value="1"/>
</dbReference>
<feature type="domain" description="Sulfatase N-terminal" evidence="6">
    <location>
        <begin position="33"/>
        <end position="325"/>
    </location>
</feature>
<gene>
    <name evidence="7" type="ORF">V3330_16675</name>
</gene>
<feature type="chain" id="PRO_5043824525" evidence="5">
    <location>
        <begin position="28"/>
        <end position="434"/>
    </location>
</feature>
<evidence type="ECO:0000256" key="5">
    <source>
        <dbReference type="SAM" id="SignalP"/>
    </source>
</evidence>
<dbReference type="Gene3D" id="3.30.1120.10">
    <property type="match status" value="1"/>
</dbReference>
<dbReference type="PANTHER" id="PTHR42693:SF33">
    <property type="entry name" value="ARYLSULFATASE"/>
    <property type="match status" value="1"/>
</dbReference>
<dbReference type="InterPro" id="IPR017850">
    <property type="entry name" value="Alkaline_phosphatase_core_sf"/>
</dbReference>
<dbReference type="PROSITE" id="PS51257">
    <property type="entry name" value="PROKAR_LIPOPROTEIN"/>
    <property type="match status" value="1"/>
</dbReference>
<keyword evidence="8" id="KW-1185">Reference proteome</keyword>
<dbReference type="AlphaFoldDB" id="A0AAW9RMD7"/>
<dbReference type="FunFam" id="3.40.720.10:FF:000004">
    <property type="entry name" value="Arylsulfatase E"/>
    <property type="match status" value="1"/>
</dbReference>